<accession>A0ABP8S3C6</accession>
<organism evidence="1 2">
    <name type="scientific">Pseudonocardia xishanensis</name>
    <dbReference type="NCBI Taxonomy" id="630995"/>
    <lineage>
        <taxon>Bacteria</taxon>
        <taxon>Bacillati</taxon>
        <taxon>Actinomycetota</taxon>
        <taxon>Actinomycetes</taxon>
        <taxon>Pseudonocardiales</taxon>
        <taxon>Pseudonocardiaceae</taxon>
        <taxon>Pseudonocardia</taxon>
    </lineage>
</organism>
<sequence length="51" mass="5240">MVCERCEWLVCGGAAGAVSPPPEELPVDDPLREAPPLAVPPLAVPPLAVPL</sequence>
<dbReference type="EMBL" id="BAABGT010000104">
    <property type="protein sequence ID" value="GAA4557809.1"/>
    <property type="molecule type" value="Genomic_DNA"/>
</dbReference>
<reference evidence="2" key="1">
    <citation type="journal article" date="2019" name="Int. J. Syst. Evol. Microbiol.">
        <title>The Global Catalogue of Microorganisms (GCM) 10K type strain sequencing project: providing services to taxonomists for standard genome sequencing and annotation.</title>
        <authorList>
            <consortium name="The Broad Institute Genomics Platform"/>
            <consortium name="The Broad Institute Genome Sequencing Center for Infectious Disease"/>
            <person name="Wu L."/>
            <person name="Ma J."/>
        </authorList>
    </citation>
    <scope>NUCLEOTIDE SEQUENCE [LARGE SCALE GENOMIC DNA]</scope>
    <source>
        <strain evidence="2">JCM 17906</strain>
    </source>
</reference>
<evidence type="ECO:0000313" key="1">
    <source>
        <dbReference type="EMBL" id="GAA4557809.1"/>
    </source>
</evidence>
<gene>
    <name evidence="1" type="ORF">GCM10023175_62930</name>
</gene>
<proteinExistence type="predicted"/>
<dbReference type="Proteomes" id="UP001501598">
    <property type="component" value="Unassembled WGS sequence"/>
</dbReference>
<keyword evidence="2" id="KW-1185">Reference proteome</keyword>
<protein>
    <submittedName>
        <fullName evidence="1">Uncharacterized protein</fullName>
    </submittedName>
</protein>
<evidence type="ECO:0000313" key="2">
    <source>
        <dbReference type="Proteomes" id="UP001501598"/>
    </source>
</evidence>
<comment type="caution">
    <text evidence="1">The sequence shown here is derived from an EMBL/GenBank/DDBJ whole genome shotgun (WGS) entry which is preliminary data.</text>
</comment>
<name>A0ABP8S3C6_9PSEU</name>